<keyword evidence="3" id="KW-1185">Reference proteome</keyword>
<evidence type="ECO:0000256" key="1">
    <source>
        <dbReference type="SAM" id="MobiDB-lite"/>
    </source>
</evidence>
<evidence type="ECO:0000313" key="3">
    <source>
        <dbReference type="Proteomes" id="UP000000851"/>
    </source>
</evidence>
<proteinExistence type="predicted"/>
<dbReference type="EMBL" id="CP001700">
    <property type="protein sequence ID" value="ACU75702.1"/>
    <property type="molecule type" value="Genomic_DNA"/>
</dbReference>
<dbReference type="AlphaFoldDB" id="C7Q3D7"/>
<organism evidence="2 3">
    <name type="scientific">Catenulispora acidiphila (strain DSM 44928 / JCM 14897 / NBRC 102108 / NRRL B-24433 / ID139908)</name>
    <dbReference type="NCBI Taxonomy" id="479433"/>
    <lineage>
        <taxon>Bacteria</taxon>
        <taxon>Bacillati</taxon>
        <taxon>Actinomycetota</taxon>
        <taxon>Actinomycetes</taxon>
        <taxon>Catenulisporales</taxon>
        <taxon>Catenulisporaceae</taxon>
        <taxon>Catenulispora</taxon>
    </lineage>
</organism>
<feature type="compositionally biased region" description="Basic residues" evidence="1">
    <location>
        <begin position="1"/>
        <end position="10"/>
    </location>
</feature>
<gene>
    <name evidence="2" type="ordered locus">Caci_6862</name>
</gene>
<feature type="region of interest" description="Disordered" evidence="1">
    <location>
        <begin position="1"/>
        <end position="28"/>
    </location>
</feature>
<sequence length="154" mass="17089">MAKKKQRRTKSSATGSNKEPSLRQVPRHEQQYALVGDTLLDVENAFRLLRTMPRRTKPIDVTAWARLYGMDGNPHSPVQLGPAFDRAHAMSTNLARPLILATFASGPIEAEDTLLIIDGTHRLYRAFVEGRDQLPALVLTAAETSAITMARPTR</sequence>
<reference evidence="2 3" key="1">
    <citation type="journal article" date="2009" name="Stand. Genomic Sci.">
        <title>Complete genome sequence of Catenulispora acidiphila type strain (ID 139908).</title>
        <authorList>
            <person name="Copeland A."/>
            <person name="Lapidus A."/>
            <person name="Glavina Del Rio T."/>
            <person name="Nolan M."/>
            <person name="Lucas S."/>
            <person name="Chen F."/>
            <person name="Tice H."/>
            <person name="Cheng J.F."/>
            <person name="Bruce D."/>
            <person name="Goodwin L."/>
            <person name="Pitluck S."/>
            <person name="Mikhailova N."/>
            <person name="Pati A."/>
            <person name="Ivanova N."/>
            <person name="Mavromatis K."/>
            <person name="Chen A."/>
            <person name="Palaniappan K."/>
            <person name="Chain P."/>
            <person name="Land M."/>
            <person name="Hauser L."/>
            <person name="Chang Y.J."/>
            <person name="Jeffries C.D."/>
            <person name="Chertkov O."/>
            <person name="Brettin T."/>
            <person name="Detter J.C."/>
            <person name="Han C."/>
            <person name="Ali Z."/>
            <person name="Tindall B.J."/>
            <person name="Goker M."/>
            <person name="Bristow J."/>
            <person name="Eisen J.A."/>
            <person name="Markowitz V."/>
            <person name="Hugenholtz P."/>
            <person name="Kyrpides N.C."/>
            <person name="Klenk H.P."/>
        </authorList>
    </citation>
    <scope>NUCLEOTIDE SEQUENCE [LARGE SCALE GENOMIC DNA]</scope>
    <source>
        <strain evidence="3">DSM 44928 / JCM 14897 / NBRC 102108 / NRRL B-24433 / ID139908</strain>
    </source>
</reference>
<dbReference type="RefSeq" id="WP_015795430.1">
    <property type="nucleotide sequence ID" value="NC_013131.1"/>
</dbReference>
<dbReference type="Proteomes" id="UP000000851">
    <property type="component" value="Chromosome"/>
</dbReference>
<protein>
    <recommendedName>
        <fullName evidence="4">ParB/Sulfiredoxin domain-containing protein</fullName>
    </recommendedName>
</protein>
<dbReference type="eggNOG" id="ENOG50343I2">
    <property type="taxonomic scope" value="Bacteria"/>
</dbReference>
<evidence type="ECO:0000313" key="2">
    <source>
        <dbReference type="EMBL" id="ACU75702.1"/>
    </source>
</evidence>
<evidence type="ECO:0008006" key="4">
    <source>
        <dbReference type="Google" id="ProtNLM"/>
    </source>
</evidence>
<dbReference type="OrthoDB" id="3618883at2"/>
<accession>C7Q3D7</accession>
<dbReference type="InParanoid" id="C7Q3D7"/>
<dbReference type="KEGG" id="cai:Caci_6862"/>
<name>C7Q3D7_CATAD</name>
<dbReference type="STRING" id="479433.Caci_6862"/>
<dbReference type="HOGENOM" id="CLU_1701068_0_0_11"/>